<dbReference type="InterPro" id="IPR010895">
    <property type="entry name" value="CHRD"/>
</dbReference>
<comment type="caution">
    <text evidence="3">The sequence shown here is derived from an EMBL/GenBank/DDBJ whole genome shotgun (WGS) entry which is preliminary data.</text>
</comment>
<dbReference type="EMBL" id="BMLT01000009">
    <property type="protein sequence ID" value="GGO85722.1"/>
    <property type="molecule type" value="Genomic_DNA"/>
</dbReference>
<keyword evidence="1" id="KW-0732">Signal</keyword>
<evidence type="ECO:0000259" key="2">
    <source>
        <dbReference type="SMART" id="SM00754"/>
    </source>
</evidence>
<gene>
    <name evidence="3" type="ORF">GCM10011348_34930</name>
</gene>
<feature type="domain" description="CHRD" evidence="2">
    <location>
        <begin position="30"/>
        <end position="173"/>
    </location>
</feature>
<evidence type="ECO:0000313" key="4">
    <source>
        <dbReference type="Proteomes" id="UP000599578"/>
    </source>
</evidence>
<keyword evidence="4" id="KW-1185">Reference proteome</keyword>
<evidence type="ECO:0000313" key="3">
    <source>
        <dbReference type="EMBL" id="GGO85722.1"/>
    </source>
</evidence>
<name>A0A917ZN77_9GAMM</name>
<protein>
    <submittedName>
        <fullName evidence="3">CHRD domain-containing protein</fullName>
    </submittedName>
</protein>
<sequence>MNPKLFAGMLTAVLLHVFSGVSLAQPPDAGNFVAHLDGANEVPPVDTFATGQAVFKLGGDGTVLDYKLIVANIDNVVAAHIHLASAGMNGPVVAFVAGSFAPGGGPVDGILAEGTITEGNLIGPLAGQDLSVLVAAMRSGGTYVNVHTNDGEAPVNTGPGDFASGEVRGQIATAGRPTPQ</sequence>
<dbReference type="Proteomes" id="UP000599578">
    <property type="component" value="Unassembled WGS sequence"/>
</dbReference>
<organism evidence="3 4">
    <name type="scientific">Marinobacterium nitratireducens</name>
    <dbReference type="NCBI Taxonomy" id="518897"/>
    <lineage>
        <taxon>Bacteria</taxon>
        <taxon>Pseudomonadati</taxon>
        <taxon>Pseudomonadota</taxon>
        <taxon>Gammaproteobacteria</taxon>
        <taxon>Oceanospirillales</taxon>
        <taxon>Oceanospirillaceae</taxon>
        <taxon>Marinobacterium</taxon>
    </lineage>
</organism>
<evidence type="ECO:0000256" key="1">
    <source>
        <dbReference type="SAM" id="SignalP"/>
    </source>
</evidence>
<dbReference type="SMART" id="SM00754">
    <property type="entry name" value="CHRD"/>
    <property type="match status" value="1"/>
</dbReference>
<accession>A0A917ZN77</accession>
<reference evidence="3 4" key="1">
    <citation type="journal article" date="2014" name="Int. J. Syst. Evol. Microbiol.">
        <title>Complete genome sequence of Corynebacterium casei LMG S-19264T (=DSM 44701T), isolated from a smear-ripened cheese.</title>
        <authorList>
            <consortium name="US DOE Joint Genome Institute (JGI-PGF)"/>
            <person name="Walter F."/>
            <person name="Albersmeier A."/>
            <person name="Kalinowski J."/>
            <person name="Ruckert C."/>
        </authorList>
    </citation>
    <scope>NUCLEOTIDE SEQUENCE [LARGE SCALE GENOMIC DNA]</scope>
    <source>
        <strain evidence="3 4">CGMCC 1.7286</strain>
    </source>
</reference>
<feature type="chain" id="PRO_5037885341" evidence="1">
    <location>
        <begin position="25"/>
        <end position="180"/>
    </location>
</feature>
<dbReference type="AlphaFoldDB" id="A0A917ZN77"/>
<dbReference type="Pfam" id="PF07452">
    <property type="entry name" value="CHRD"/>
    <property type="match status" value="1"/>
</dbReference>
<feature type="signal peptide" evidence="1">
    <location>
        <begin position="1"/>
        <end position="24"/>
    </location>
</feature>
<dbReference type="RefSeq" id="WP_188861893.1">
    <property type="nucleotide sequence ID" value="NZ_BMLT01000009.1"/>
</dbReference>
<proteinExistence type="predicted"/>